<dbReference type="InterPro" id="IPR002225">
    <property type="entry name" value="3Beta_OHSteriod_DH/Estase"/>
</dbReference>
<dbReference type="InterPro" id="IPR036291">
    <property type="entry name" value="NAD(P)-bd_dom_sf"/>
</dbReference>
<organism evidence="3 4">
    <name type="scientific">Allostreptomyces psammosilenae</name>
    <dbReference type="NCBI Taxonomy" id="1892865"/>
    <lineage>
        <taxon>Bacteria</taxon>
        <taxon>Bacillati</taxon>
        <taxon>Actinomycetota</taxon>
        <taxon>Actinomycetes</taxon>
        <taxon>Kitasatosporales</taxon>
        <taxon>Streptomycetaceae</taxon>
        <taxon>Allostreptomyces</taxon>
    </lineage>
</organism>
<feature type="compositionally biased region" description="Polar residues" evidence="1">
    <location>
        <begin position="329"/>
        <end position="341"/>
    </location>
</feature>
<name>A0A852ZQP8_9ACTN</name>
<dbReference type="Gene3D" id="3.40.50.720">
    <property type="entry name" value="NAD(P)-binding Rossmann-like Domain"/>
    <property type="match status" value="1"/>
</dbReference>
<evidence type="ECO:0000313" key="3">
    <source>
        <dbReference type="EMBL" id="NYI04075.1"/>
    </source>
</evidence>
<feature type="domain" description="3-beta hydroxysteroid dehydrogenase/isomerase" evidence="2">
    <location>
        <begin position="6"/>
        <end position="240"/>
    </location>
</feature>
<reference evidence="3 4" key="1">
    <citation type="submission" date="2020-07" db="EMBL/GenBank/DDBJ databases">
        <title>Sequencing the genomes of 1000 actinobacteria strains.</title>
        <authorList>
            <person name="Klenk H.-P."/>
        </authorList>
    </citation>
    <scope>NUCLEOTIDE SEQUENCE [LARGE SCALE GENOMIC DNA]</scope>
    <source>
        <strain evidence="3 4">DSM 42178</strain>
    </source>
</reference>
<dbReference type="RefSeq" id="WP_179813038.1">
    <property type="nucleotide sequence ID" value="NZ_JACBZD010000001.1"/>
</dbReference>
<sequence length="341" mass="36073">MTSTLLITGATGFIGSRVARRATTLPTVRTTVLHHRRPVTRLPPATPVITGDLAEPASLRGVCDGVDVLLHCASRIGGPAEDCEAVNARGTAALMAEARRAGVRRVVYLSTASVHGRGPFRGARPDELARAPVSATSRTRAAAEDAVLDAGGIVLRPHIVYGEGDRWVGPALTALTRALPGTVDRWTARLSAIDVEDLADALLGTALAAEDALTSSVYHANHPEPVTCHDLLRALAAAAGTPWPARDIGYPEARESLTAQGRTTHDLDMVAVDHWFDSRALWADLGRDPGPGFHGRFPGHAHWYRRALAARATIPREPLAPGPAPQAPDQVSSTVPSARRA</sequence>
<dbReference type="PANTHER" id="PTHR48079">
    <property type="entry name" value="PROTEIN YEEZ"/>
    <property type="match status" value="1"/>
</dbReference>
<dbReference type="GO" id="GO:0016616">
    <property type="term" value="F:oxidoreductase activity, acting on the CH-OH group of donors, NAD or NADP as acceptor"/>
    <property type="evidence" value="ECO:0007669"/>
    <property type="project" value="InterPro"/>
</dbReference>
<dbReference type="AlphaFoldDB" id="A0A852ZQP8"/>
<dbReference type="PANTHER" id="PTHR48079:SF6">
    <property type="entry name" value="NAD(P)-BINDING DOMAIN-CONTAINING PROTEIN-RELATED"/>
    <property type="match status" value="1"/>
</dbReference>
<dbReference type="GO" id="GO:0006694">
    <property type="term" value="P:steroid biosynthetic process"/>
    <property type="evidence" value="ECO:0007669"/>
    <property type="project" value="InterPro"/>
</dbReference>
<proteinExistence type="predicted"/>
<dbReference type="InterPro" id="IPR051783">
    <property type="entry name" value="NAD(P)-dependent_oxidoreduct"/>
</dbReference>
<dbReference type="GO" id="GO:0004029">
    <property type="term" value="F:aldehyde dehydrogenase (NAD+) activity"/>
    <property type="evidence" value="ECO:0007669"/>
    <property type="project" value="TreeGrafter"/>
</dbReference>
<protein>
    <submittedName>
        <fullName evidence="3">Nucleoside-diphosphate-sugar epimerase</fullName>
    </submittedName>
</protein>
<gene>
    <name evidence="3" type="ORF">FHU37_001018</name>
</gene>
<accession>A0A852ZQP8</accession>
<dbReference type="GO" id="GO:0005737">
    <property type="term" value="C:cytoplasm"/>
    <property type="evidence" value="ECO:0007669"/>
    <property type="project" value="TreeGrafter"/>
</dbReference>
<dbReference type="SUPFAM" id="SSF51735">
    <property type="entry name" value="NAD(P)-binding Rossmann-fold domains"/>
    <property type="match status" value="1"/>
</dbReference>
<evidence type="ECO:0000259" key="2">
    <source>
        <dbReference type="Pfam" id="PF01073"/>
    </source>
</evidence>
<dbReference type="Pfam" id="PF01073">
    <property type="entry name" value="3Beta_HSD"/>
    <property type="match status" value="1"/>
</dbReference>
<dbReference type="Proteomes" id="UP000567795">
    <property type="component" value="Unassembled WGS sequence"/>
</dbReference>
<evidence type="ECO:0000313" key="4">
    <source>
        <dbReference type="Proteomes" id="UP000567795"/>
    </source>
</evidence>
<keyword evidence="4" id="KW-1185">Reference proteome</keyword>
<dbReference type="EMBL" id="JACBZD010000001">
    <property type="protein sequence ID" value="NYI04075.1"/>
    <property type="molecule type" value="Genomic_DNA"/>
</dbReference>
<feature type="region of interest" description="Disordered" evidence="1">
    <location>
        <begin position="314"/>
        <end position="341"/>
    </location>
</feature>
<comment type="caution">
    <text evidence="3">The sequence shown here is derived from an EMBL/GenBank/DDBJ whole genome shotgun (WGS) entry which is preliminary data.</text>
</comment>
<evidence type="ECO:0000256" key="1">
    <source>
        <dbReference type="SAM" id="MobiDB-lite"/>
    </source>
</evidence>